<dbReference type="SUPFAM" id="SSF46955">
    <property type="entry name" value="Putative DNA-binding domain"/>
    <property type="match status" value="1"/>
</dbReference>
<proteinExistence type="predicted"/>
<accession>A0ABN1W2T2</accession>
<dbReference type="NCBIfam" id="TIGR01764">
    <property type="entry name" value="excise"/>
    <property type="match status" value="1"/>
</dbReference>
<feature type="domain" description="Helix-turn-helix" evidence="1">
    <location>
        <begin position="77"/>
        <end position="125"/>
    </location>
</feature>
<evidence type="ECO:0000313" key="3">
    <source>
        <dbReference type="Proteomes" id="UP001500653"/>
    </source>
</evidence>
<reference evidence="2 3" key="1">
    <citation type="journal article" date="2019" name="Int. J. Syst. Evol. Microbiol.">
        <title>The Global Catalogue of Microorganisms (GCM) 10K type strain sequencing project: providing services to taxonomists for standard genome sequencing and annotation.</title>
        <authorList>
            <consortium name="The Broad Institute Genomics Platform"/>
            <consortium name="The Broad Institute Genome Sequencing Center for Infectious Disease"/>
            <person name="Wu L."/>
            <person name="Ma J."/>
        </authorList>
    </citation>
    <scope>NUCLEOTIDE SEQUENCE [LARGE SCALE GENOMIC DNA]</scope>
    <source>
        <strain evidence="2 3">JCM 13023</strain>
    </source>
</reference>
<comment type="caution">
    <text evidence="2">The sequence shown here is derived from an EMBL/GenBank/DDBJ whole genome shotgun (WGS) entry which is preliminary data.</text>
</comment>
<dbReference type="RefSeq" id="WP_253862671.1">
    <property type="nucleotide sequence ID" value="NZ_BAAALN010000003.1"/>
</dbReference>
<dbReference type="Pfam" id="PF12728">
    <property type="entry name" value="HTH_17"/>
    <property type="match status" value="1"/>
</dbReference>
<gene>
    <name evidence="2" type="ORF">GCM10009676_08850</name>
</gene>
<dbReference type="InterPro" id="IPR041657">
    <property type="entry name" value="HTH_17"/>
</dbReference>
<protein>
    <recommendedName>
        <fullName evidence="1">Helix-turn-helix domain-containing protein</fullName>
    </recommendedName>
</protein>
<organism evidence="2 3">
    <name type="scientific">Prauserella halophila</name>
    <dbReference type="NCBI Taxonomy" id="185641"/>
    <lineage>
        <taxon>Bacteria</taxon>
        <taxon>Bacillati</taxon>
        <taxon>Actinomycetota</taxon>
        <taxon>Actinomycetes</taxon>
        <taxon>Pseudonocardiales</taxon>
        <taxon>Pseudonocardiaceae</taxon>
        <taxon>Prauserella</taxon>
    </lineage>
</organism>
<keyword evidence="3" id="KW-1185">Reference proteome</keyword>
<sequence>MAAAMSDRTVLPPEQPQQLIELIAALDEDTESGAPALVTRSGRHVAMPDELYDVLRNVLGSLAHGMAITVAPTHTTLTTGEAAQLLGVSRPTLVRLLEEGSVPYEQPARHRKIKLGDLLAYRERARRSRAAGLDEMVHEAEEAGLYELPDDAAIERLSTTD</sequence>
<dbReference type="InterPro" id="IPR009061">
    <property type="entry name" value="DNA-bd_dom_put_sf"/>
</dbReference>
<dbReference type="InterPro" id="IPR010093">
    <property type="entry name" value="SinI_DNA-bd"/>
</dbReference>
<name>A0ABN1W2T2_9PSEU</name>
<evidence type="ECO:0000313" key="2">
    <source>
        <dbReference type="EMBL" id="GAA1228642.1"/>
    </source>
</evidence>
<dbReference type="EMBL" id="BAAALN010000003">
    <property type="protein sequence ID" value="GAA1228642.1"/>
    <property type="molecule type" value="Genomic_DNA"/>
</dbReference>
<dbReference type="Proteomes" id="UP001500653">
    <property type="component" value="Unassembled WGS sequence"/>
</dbReference>
<evidence type="ECO:0000259" key="1">
    <source>
        <dbReference type="Pfam" id="PF12728"/>
    </source>
</evidence>